<keyword evidence="7" id="KW-0413">Isomerase</keyword>
<dbReference type="EMBL" id="GL883109">
    <property type="protein sequence ID" value="EGG06154.1"/>
    <property type="molecule type" value="Genomic_DNA"/>
</dbReference>
<feature type="binding site" evidence="11">
    <location>
        <begin position="70"/>
        <end position="77"/>
    </location>
    <ligand>
        <name>ATP</name>
        <dbReference type="ChEBI" id="CHEBI:30616"/>
    </ligand>
</feature>
<dbReference type="PROSITE" id="PS51198">
    <property type="entry name" value="UVRD_HELICASE_ATP_BIND"/>
    <property type="match status" value="1"/>
</dbReference>
<dbReference type="EC" id="5.6.2.4" evidence="9"/>
<feature type="region of interest" description="Disordered" evidence="12">
    <location>
        <begin position="604"/>
        <end position="625"/>
    </location>
</feature>
<dbReference type="InterPro" id="IPR027417">
    <property type="entry name" value="P-loop_NTPase"/>
</dbReference>
<dbReference type="GO" id="GO:0016787">
    <property type="term" value="F:hydrolase activity"/>
    <property type="evidence" value="ECO:0007669"/>
    <property type="project" value="UniProtKB-UniRule"/>
</dbReference>
<dbReference type="Proteomes" id="UP000001072">
    <property type="component" value="Unassembled WGS sequence"/>
</dbReference>
<dbReference type="eggNOG" id="KOG2108">
    <property type="taxonomic scope" value="Eukaryota"/>
</dbReference>
<dbReference type="STRING" id="747676.F4RMR3"/>
<feature type="domain" description="UvrD-like helicase C-terminal" evidence="14">
    <location>
        <begin position="365"/>
        <end position="691"/>
    </location>
</feature>
<dbReference type="InterPro" id="IPR000212">
    <property type="entry name" value="DNA_helicase_UvrD/REP"/>
</dbReference>
<dbReference type="Gene3D" id="1.10.486.10">
    <property type="entry name" value="PCRA, domain 4"/>
    <property type="match status" value="1"/>
</dbReference>
<protein>
    <recommendedName>
        <fullName evidence="9">DNA 3'-5' helicase</fullName>
        <ecNumber evidence="9">5.6.2.4</ecNumber>
    </recommendedName>
</protein>
<dbReference type="GO" id="GO:0003677">
    <property type="term" value="F:DNA binding"/>
    <property type="evidence" value="ECO:0007669"/>
    <property type="project" value="UniProtKB-KW"/>
</dbReference>
<keyword evidence="4 11" id="KW-0347">Helicase</keyword>
<dbReference type="PANTHER" id="PTHR11070">
    <property type="entry name" value="UVRD / RECB / PCRA DNA HELICASE FAMILY MEMBER"/>
    <property type="match status" value="1"/>
</dbReference>
<proteinExistence type="inferred from homology"/>
<dbReference type="InterPro" id="IPR014017">
    <property type="entry name" value="DNA_helicase_UvrD-like_C"/>
</dbReference>
<dbReference type="RefSeq" id="XP_007410392.1">
    <property type="nucleotide sequence ID" value="XM_007410330.1"/>
</dbReference>
<dbReference type="FunCoup" id="F4RMR3">
    <property type="interactions" value="242"/>
</dbReference>
<keyword evidence="5 11" id="KW-0067">ATP-binding</keyword>
<evidence type="ECO:0000256" key="12">
    <source>
        <dbReference type="SAM" id="MobiDB-lite"/>
    </source>
</evidence>
<dbReference type="Pfam" id="PF13361">
    <property type="entry name" value="UvrD_C"/>
    <property type="match status" value="1"/>
</dbReference>
<accession>F4RMR3</accession>
<comment type="catalytic activity">
    <reaction evidence="10">
        <text>ATP + H2O = ADP + phosphate + H(+)</text>
        <dbReference type="Rhea" id="RHEA:13065"/>
        <dbReference type="ChEBI" id="CHEBI:15377"/>
        <dbReference type="ChEBI" id="CHEBI:15378"/>
        <dbReference type="ChEBI" id="CHEBI:30616"/>
        <dbReference type="ChEBI" id="CHEBI:43474"/>
        <dbReference type="ChEBI" id="CHEBI:456216"/>
        <dbReference type="EC" id="5.6.2.4"/>
    </reaction>
</comment>
<feature type="region of interest" description="Disordered" evidence="12">
    <location>
        <begin position="859"/>
        <end position="895"/>
    </location>
</feature>
<dbReference type="Gene3D" id="3.40.50.300">
    <property type="entry name" value="P-loop containing nucleotide triphosphate hydrolases"/>
    <property type="match status" value="3"/>
</dbReference>
<feature type="compositionally biased region" description="Basic residues" evidence="12">
    <location>
        <begin position="1080"/>
        <end position="1091"/>
    </location>
</feature>
<feature type="compositionally biased region" description="Low complexity" evidence="12">
    <location>
        <begin position="865"/>
        <end position="880"/>
    </location>
</feature>
<evidence type="ECO:0000256" key="2">
    <source>
        <dbReference type="ARBA" id="ARBA00022741"/>
    </source>
</evidence>
<evidence type="ECO:0000256" key="11">
    <source>
        <dbReference type="PROSITE-ProRule" id="PRU00560"/>
    </source>
</evidence>
<evidence type="ECO:0000256" key="10">
    <source>
        <dbReference type="ARBA" id="ARBA00048988"/>
    </source>
</evidence>
<keyword evidence="16" id="KW-1185">Reference proteome</keyword>
<dbReference type="VEuPathDB" id="FungiDB:MELLADRAFT_87299"/>
<evidence type="ECO:0000256" key="7">
    <source>
        <dbReference type="ARBA" id="ARBA00023235"/>
    </source>
</evidence>
<dbReference type="InterPro" id="IPR014016">
    <property type="entry name" value="UvrD-like_ATP-bd"/>
</dbReference>
<dbReference type="PANTHER" id="PTHR11070:SF2">
    <property type="entry name" value="ATP-DEPENDENT DNA HELICASE SRS2"/>
    <property type="match status" value="1"/>
</dbReference>
<evidence type="ECO:0000259" key="14">
    <source>
        <dbReference type="PROSITE" id="PS51217"/>
    </source>
</evidence>
<dbReference type="KEGG" id="mlr:MELLADRAFT_87299"/>
<dbReference type="GO" id="GO:0005524">
    <property type="term" value="F:ATP binding"/>
    <property type="evidence" value="ECO:0007669"/>
    <property type="project" value="UniProtKB-UniRule"/>
</dbReference>
<feature type="domain" description="UvrD-like helicase ATP-binding" evidence="13">
    <location>
        <begin position="49"/>
        <end position="365"/>
    </location>
</feature>
<evidence type="ECO:0000259" key="13">
    <source>
        <dbReference type="PROSITE" id="PS51198"/>
    </source>
</evidence>
<reference evidence="16" key="1">
    <citation type="journal article" date="2011" name="Proc. Natl. Acad. Sci. U.S.A.">
        <title>Obligate biotrophy features unraveled by the genomic analysis of rust fungi.</title>
        <authorList>
            <person name="Duplessis S."/>
            <person name="Cuomo C.A."/>
            <person name="Lin Y.-C."/>
            <person name="Aerts A."/>
            <person name="Tisserant E."/>
            <person name="Veneault-Fourrey C."/>
            <person name="Joly D.L."/>
            <person name="Hacquard S."/>
            <person name="Amselem J."/>
            <person name="Cantarel B.L."/>
            <person name="Chiu R."/>
            <person name="Coutinho P.M."/>
            <person name="Feau N."/>
            <person name="Field M."/>
            <person name="Frey P."/>
            <person name="Gelhaye E."/>
            <person name="Goldberg J."/>
            <person name="Grabherr M.G."/>
            <person name="Kodira C.D."/>
            <person name="Kohler A."/>
            <person name="Kuees U."/>
            <person name="Lindquist E.A."/>
            <person name="Lucas S.M."/>
            <person name="Mago R."/>
            <person name="Mauceli E."/>
            <person name="Morin E."/>
            <person name="Murat C."/>
            <person name="Pangilinan J.L."/>
            <person name="Park R."/>
            <person name="Pearson M."/>
            <person name="Quesneville H."/>
            <person name="Rouhier N."/>
            <person name="Sakthikumar S."/>
            <person name="Salamov A.A."/>
            <person name="Schmutz J."/>
            <person name="Selles B."/>
            <person name="Shapiro H."/>
            <person name="Tanguay P."/>
            <person name="Tuskan G.A."/>
            <person name="Henrissat B."/>
            <person name="Van de Peer Y."/>
            <person name="Rouze P."/>
            <person name="Ellis J.G."/>
            <person name="Dodds P.N."/>
            <person name="Schein J.E."/>
            <person name="Zhong S."/>
            <person name="Hamelin R.C."/>
            <person name="Grigoriev I.V."/>
            <person name="Szabo L.J."/>
            <person name="Martin F."/>
        </authorList>
    </citation>
    <scope>NUCLEOTIDE SEQUENCE [LARGE SCALE GENOMIC DNA]</scope>
    <source>
        <strain evidence="16">98AG31 / pathotype 3-4-7</strain>
    </source>
</reference>
<evidence type="ECO:0000313" key="15">
    <source>
        <dbReference type="EMBL" id="EGG06154.1"/>
    </source>
</evidence>
<dbReference type="OrthoDB" id="1470711at2759"/>
<feature type="compositionally biased region" description="Low complexity" evidence="12">
    <location>
        <begin position="606"/>
        <end position="619"/>
    </location>
</feature>
<comment type="catalytic activity">
    <reaction evidence="8">
        <text>Couples ATP hydrolysis with the unwinding of duplex DNA by translocating in the 3'-5' direction.</text>
        <dbReference type="EC" id="5.6.2.4"/>
    </reaction>
</comment>
<keyword evidence="3 11" id="KW-0378">Hydrolase</keyword>
<evidence type="ECO:0000256" key="5">
    <source>
        <dbReference type="ARBA" id="ARBA00022840"/>
    </source>
</evidence>
<dbReference type="GeneID" id="18934460"/>
<dbReference type="InParanoid" id="F4RMR3"/>
<feature type="compositionally biased region" description="Low complexity" evidence="12">
    <location>
        <begin position="1069"/>
        <end position="1079"/>
    </location>
</feature>
<evidence type="ECO:0000256" key="3">
    <source>
        <dbReference type="ARBA" id="ARBA00022801"/>
    </source>
</evidence>
<keyword evidence="2 11" id="KW-0547">Nucleotide-binding</keyword>
<dbReference type="HOGENOM" id="CLU_004585_4_1_1"/>
<dbReference type="GO" id="GO:0000725">
    <property type="term" value="P:recombinational repair"/>
    <property type="evidence" value="ECO:0007669"/>
    <property type="project" value="TreeGrafter"/>
</dbReference>
<name>F4RMR3_MELLP</name>
<dbReference type="GO" id="GO:0043138">
    <property type="term" value="F:3'-5' DNA helicase activity"/>
    <property type="evidence" value="ECO:0007669"/>
    <property type="project" value="UniProtKB-EC"/>
</dbReference>
<comment type="similarity">
    <text evidence="1">Belongs to the helicase family. UvrD subfamily.</text>
</comment>
<evidence type="ECO:0000313" key="16">
    <source>
        <dbReference type="Proteomes" id="UP000001072"/>
    </source>
</evidence>
<evidence type="ECO:0000256" key="4">
    <source>
        <dbReference type="ARBA" id="ARBA00022806"/>
    </source>
</evidence>
<organism evidence="16">
    <name type="scientific">Melampsora larici-populina (strain 98AG31 / pathotype 3-4-7)</name>
    <name type="common">Poplar leaf rust fungus</name>
    <dbReference type="NCBI Taxonomy" id="747676"/>
    <lineage>
        <taxon>Eukaryota</taxon>
        <taxon>Fungi</taxon>
        <taxon>Dikarya</taxon>
        <taxon>Basidiomycota</taxon>
        <taxon>Pucciniomycotina</taxon>
        <taxon>Pucciniomycetes</taxon>
        <taxon>Pucciniales</taxon>
        <taxon>Melampsoraceae</taxon>
        <taxon>Melampsora</taxon>
    </lineage>
</organism>
<gene>
    <name evidence="15" type="ORF">MELLADRAFT_87299</name>
</gene>
<evidence type="ECO:0000256" key="9">
    <source>
        <dbReference type="ARBA" id="ARBA00034808"/>
    </source>
</evidence>
<dbReference type="CDD" id="cd17932">
    <property type="entry name" value="DEXQc_UvrD"/>
    <property type="match status" value="1"/>
</dbReference>
<dbReference type="Gene3D" id="1.10.10.160">
    <property type="match status" value="1"/>
</dbReference>
<dbReference type="AlphaFoldDB" id="F4RMR3"/>
<dbReference type="CDD" id="cd18807">
    <property type="entry name" value="SF1_C_UvrD"/>
    <property type="match status" value="1"/>
</dbReference>
<sequence>MVRRGHAGLCRVIRSFFYEAPHDLESRLKFFIASDSRVCSKWKPADPCRPGQWYFLCNFYTTCKTAKLIPVGSSGKTRVLTCRVAYLIKNTGIDPKDLAVVTFTNKAANEMKNRLYVLLGAKLANEIVMGTFHGVCVRFLRQHGSKVGLKANWVICDRKQQLAYCKHVLKDPKVKARMAGSVLLKFTDESLLDYVSKRKSKGEAFEACQKTKKDPFTNELFDAYNSALRDDNCLDFDDLLTYGFVRHHMYTRLHLPAHIVASFACISERLFRCHPQVISYIRHVLIDEFQDTNVVQYQMMKHMAYRGAVTIVGDPDQGIYGWRSAEVGNLMRMREELPLKLAHPKCISFCCAARYYSLHQKVKHGSDFDECLSSLYTDTQRIDKSLFTSHPKVSLPVLQAFRKPPDESEFIVREIQRLIAHTGGQLNFNDFSILIRYGALSRNVEAALQAAHIPTRMVGGVKFFERTEVKDIIAYLQLADNPMFVPAFDRIANVPARAIGAVTIKAIKEAAKASESNPMEIMRRVVRGDSFPGLSQTHRSKFKKFLCVIGKIQSMARSGSSIVEIIDTLIAQVNYVAHLQAPSLSDADERLQNVEELKSFALHLEGGSSPSSSQPTQSGEDTDTLDWKVLGNDDEALADLEIEPLNSDEEPTGLRRFLTESMLSTDTEAEEGKANKNAPKVTISTCHASKGLEWPVVFVPAVENGIFPFYRCKDEESEKEERRLLFVAMTRAQGLLYLSHCGQRMAGAETRNQSISPFVSSLTTQTTTTKSKSSNNAVFTSKRPMLDETVRQELSDVLSRPMPSKQDVTTAIEKYQRIAGVEAQTSNLQGSDNSQSNYAFQDPSYNRWGSSSTSFNAVGHNGVGSQAPSSSAGRFSSSQPTPTIKPYGFNRPGSQVPPVAAGKFVSTQPSSAMPGFSSAAVYTSHESQAGATSNNTKQFVPVLKAYGFNRPGSQAPPAPKSGTLGVLSATTAGSKNISAPFIPQIPRKPLAPLTEAVQNLPETRLSRGAQVILDLTGDSSSDTAVGSTKVSLAGFQASSSSFMVGLKHTLPQDSNSAVVNKKQKKPPVKKVAGGSTSQKKPTKKGKGKSKA</sequence>
<feature type="region of interest" description="Disordered" evidence="12">
    <location>
        <begin position="1050"/>
        <end position="1091"/>
    </location>
</feature>
<evidence type="ECO:0000256" key="8">
    <source>
        <dbReference type="ARBA" id="ARBA00034617"/>
    </source>
</evidence>
<keyword evidence="6" id="KW-0238">DNA-binding</keyword>
<evidence type="ECO:0000256" key="1">
    <source>
        <dbReference type="ARBA" id="ARBA00009922"/>
    </source>
</evidence>
<dbReference type="PROSITE" id="PS51217">
    <property type="entry name" value="UVRD_HELICASE_CTER"/>
    <property type="match status" value="1"/>
</dbReference>
<evidence type="ECO:0000256" key="6">
    <source>
        <dbReference type="ARBA" id="ARBA00023125"/>
    </source>
</evidence>
<dbReference type="GO" id="GO:0005634">
    <property type="term" value="C:nucleus"/>
    <property type="evidence" value="ECO:0007669"/>
    <property type="project" value="TreeGrafter"/>
</dbReference>
<dbReference type="SUPFAM" id="SSF52540">
    <property type="entry name" value="P-loop containing nucleoside triphosphate hydrolases"/>
    <property type="match status" value="1"/>
</dbReference>
<dbReference type="InterPro" id="IPR013986">
    <property type="entry name" value="DExx_box_DNA_helicase_dom_sf"/>
</dbReference>
<dbReference type="Pfam" id="PF00580">
    <property type="entry name" value="UvrD-helicase"/>
    <property type="match status" value="1"/>
</dbReference>